<dbReference type="GeneID" id="99726668"/>
<sequence>MKWIHRFDRLNQAICWLLGTLMLVMVLCTLWQVVVRFLLTSLGLNISAPWTEEVSRYAMIWIIFLGAGVACRQAQLISLEIVVMRLPPAWGRGVRYIALLGCLAFFCLMFVLGMEFMEFGAIETSPVLSLPKTWIYVAMPAGFALMFANTVALLLNCWLVQGDIRHAGQTPTE</sequence>
<dbReference type="STRING" id="206506.AAV32_06870"/>
<name>A0A171KT63_9BURK</name>
<feature type="transmembrane region" description="Helical" evidence="9">
    <location>
        <begin position="93"/>
        <end position="114"/>
    </location>
</feature>
<keyword evidence="7 9" id="KW-0472">Membrane</keyword>
<keyword evidence="6 9" id="KW-1133">Transmembrane helix</keyword>
<dbReference type="EMBL" id="LBNE01000003">
    <property type="protein sequence ID" value="KKO72080.1"/>
    <property type="molecule type" value="Genomic_DNA"/>
</dbReference>
<keyword evidence="13" id="KW-1185">Reference proteome</keyword>
<dbReference type="Proteomes" id="UP000078084">
    <property type="component" value="Unassembled WGS sequence"/>
</dbReference>
<evidence type="ECO:0000256" key="3">
    <source>
        <dbReference type="ARBA" id="ARBA00022475"/>
    </source>
</evidence>
<keyword evidence="4 9" id="KW-0997">Cell inner membrane</keyword>
<evidence type="ECO:0000259" key="10">
    <source>
        <dbReference type="Pfam" id="PF04290"/>
    </source>
</evidence>
<comment type="function">
    <text evidence="9">Part of the tripartite ATP-independent periplasmic (TRAP) transport system.</text>
</comment>
<dbReference type="PANTHER" id="PTHR35011:SF2">
    <property type="entry name" value="2,3-DIKETO-L-GULONATE TRAP TRANSPORTER SMALL PERMEASE PROTEIN YIAM"/>
    <property type="match status" value="1"/>
</dbReference>
<comment type="similarity">
    <text evidence="8 9">Belongs to the TRAP transporter small permease family.</text>
</comment>
<evidence type="ECO:0000256" key="5">
    <source>
        <dbReference type="ARBA" id="ARBA00022692"/>
    </source>
</evidence>
<evidence type="ECO:0000313" key="14">
    <source>
        <dbReference type="Proteomes" id="UP000292039"/>
    </source>
</evidence>
<comment type="caution">
    <text evidence="11">The sequence shown here is derived from an EMBL/GenBank/DDBJ whole genome shotgun (WGS) entry which is preliminary data.</text>
</comment>
<evidence type="ECO:0000256" key="8">
    <source>
        <dbReference type="ARBA" id="ARBA00038436"/>
    </source>
</evidence>
<dbReference type="PATRIC" id="fig|206506.3.peg.1468"/>
<evidence type="ECO:0000256" key="9">
    <source>
        <dbReference type="RuleBase" id="RU369079"/>
    </source>
</evidence>
<gene>
    <name evidence="11" type="ORF">AAV32_06870</name>
    <name evidence="12" type="ORF">EV679_2785</name>
</gene>
<comment type="subcellular location">
    <subcellularLocation>
        <location evidence="1 9">Cell inner membrane</location>
        <topology evidence="1 9">Multi-pass membrane protein</topology>
    </subcellularLocation>
</comment>
<reference evidence="11 13" key="1">
    <citation type="submission" date="2015-04" db="EMBL/GenBank/DDBJ databases">
        <title>Genome sequence of Kerstersia gyiorum CG1.</title>
        <authorList>
            <person name="Greninger A.L."/>
            <person name="Kozyreva V."/>
            <person name="Chaturvedi V."/>
        </authorList>
    </citation>
    <scope>NUCLEOTIDE SEQUENCE [LARGE SCALE GENOMIC DNA]</scope>
    <source>
        <strain evidence="11 13">CG1</strain>
    </source>
</reference>
<evidence type="ECO:0000256" key="7">
    <source>
        <dbReference type="ARBA" id="ARBA00023136"/>
    </source>
</evidence>
<keyword evidence="3" id="KW-1003">Cell membrane</keyword>
<reference evidence="12 14" key="2">
    <citation type="submission" date="2019-02" db="EMBL/GenBank/DDBJ databases">
        <title>Genomic Encyclopedia of Type Strains, Phase IV (KMG-IV): sequencing the most valuable type-strain genomes for metagenomic binning, comparative biology and taxonomic classification.</title>
        <authorList>
            <person name="Goeker M."/>
        </authorList>
    </citation>
    <scope>NUCLEOTIDE SEQUENCE [LARGE SCALE GENOMIC DNA]</scope>
    <source>
        <strain evidence="12 14">DSM 16618</strain>
    </source>
</reference>
<evidence type="ECO:0000313" key="13">
    <source>
        <dbReference type="Proteomes" id="UP000078084"/>
    </source>
</evidence>
<proteinExistence type="inferred from homology"/>
<evidence type="ECO:0000313" key="12">
    <source>
        <dbReference type="EMBL" id="RZS67559.1"/>
    </source>
</evidence>
<dbReference type="AlphaFoldDB" id="A0A171KT63"/>
<keyword evidence="2 9" id="KW-0813">Transport</keyword>
<accession>A0A171KT63</accession>
<dbReference type="RefSeq" id="WP_068369530.1">
    <property type="nucleotide sequence ID" value="NZ_CBCSEB010000001.1"/>
</dbReference>
<comment type="subunit">
    <text evidence="9">The complex comprises the extracytoplasmic solute receptor protein and the two transmembrane proteins.</text>
</comment>
<dbReference type="InterPro" id="IPR007387">
    <property type="entry name" value="TRAP_DctQ"/>
</dbReference>
<evidence type="ECO:0000256" key="1">
    <source>
        <dbReference type="ARBA" id="ARBA00004429"/>
    </source>
</evidence>
<dbReference type="GO" id="GO:0005886">
    <property type="term" value="C:plasma membrane"/>
    <property type="evidence" value="ECO:0007669"/>
    <property type="project" value="UniProtKB-SubCell"/>
</dbReference>
<dbReference type="Proteomes" id="UP000292039">
    <property type="component" value="Unassembled WGS sequence"/>
</dbReference>
<organism evidence="11 13">
    <name type="scientific">Kerstersia gyiorum</name>
    <dbReference type="NCBI Taxonomy" id="206506"/>
    <lineage>
        <taxon>Bacteria</taxon>
        <taxon>Pseudomonadati</taxon>
        <taxon>Pseudomonadota</taxon>
        <taxon>Betaproteobacteria</taxon>
        <taxon>Burkholderiales</taxon>
        <taxon>Alcaligenaceae</taxon>
        <taxon>Kerstersia</taxon>
    </lineage>
</organism>
<feature type="domain" description="Tripartite ATP-independent periplasmic transporters DctQ component" evidence="10">
    <location>
        <begin position="25"/>
        <end position="158"/>
    </location>
</feature>
<dbReference type="InterPro" id="IPR055348">
    <property type="entry name" value="DctQ"/>
</dbReference>
<evidence type="ECO:0000256" key="4">
    <source>
        <dbReference type="ARBA" id="ARBA00022519"/>
    </source>
</evidence>
<feature type="transmembrane region" description="Helical" evidence="9">
    <location>
        <begin position="12"/>
        <end position="34"/>
    </location>
</feature>
<feature type="transmembrane region" description="Helical" evidence="9">
    <location>
        <begin position="54"/>
        <end position="72"/>
    </location>
</feature>
<evidence type="ECO:0000256" key="2">
    <source>
        <dbReference type="ARBA" id="ARBA00022448"/>
    </source>
</evidence>
<dbReference type="EMBL" id="SGWZ01000004">
    <property type="protein sequence ID" value="RZS67559.1"/>
    <property type="molecule type" value="Genomic_DNA"/>
</dbReference>
<feature type="transmembrane region" description="Helical" evidence="9">
    <location>
        <begin position="134"/>
        <end position="155"/>
    </location>
</feature>
<dbReference type="PANTHER" id="PTHR35011">
    <property type="entry name" value="2,3-DIKETO-L-GULONATE TRAP TRANSPORTER SMALL PERMEASE PROTEIN YIAM"/>
    <property type="match status" value="1"/>
</dbReference>
<evidence type="ECO:0000313" key="11">
    <source>
        <dbReference type="EMBL" id="KKO72080.1"/>
    </source>
</evidence>
<keyword evidence="5 9" id="KW-0812">Transmembrane</keyword>
<dbReference type="GO" id="GO:0015740">
    <property type="term" value="P:C4-dicarboxylate transport"/>
    <property type="evidence" value="ECO:0007669"/>
    <property type="project" value="TreeGrafter"/>
</dbReference>
<dbReference type="Pfam" id="PF04290">
    <property type="entry name" value="DctQ"/>
    <property type="match status" value="1"/>
</dbReference>
<protein>
    <recommendedName>
        <fullName evidence="9">TRAP transporter small permease protein</fullName>
    </recommendedName>
</protein>
<evidence type="ECO:0000256" key="6">
    <source>
        <dbReference type="ARBA" id="ARBA00022989"/>
    </source>
</evidence>
<dbReference type="GO" id="GO:0022857">
    <property type="term" value="F:transmembrane transporter activity"/>
    <property type="evidence" value="ECO:0007669"/>
    <property type="project" value="UniProtKB-UniRule"/>
</dbReference>